<sequence>MKILSVEDDQAIGRLLSDTPSADNYTVDVAADGKTDWETIKR</sequence>
<accession>A0A551YAR2</accession>
<reference evidence="3 4" key="1">
    <citation type="submission" date="2019-01" db="EMBL/GenBank/DDBJ databases">
        <title>Coherence of Microcystis species and biogeography revealed through population genomics.</title>
        <authorList>
            <person name="Perez-Carrascal O.M."/>
            <person name="Terrat Y."/>
            <person name="Giani A."/>
            <person name="Fortin N."/>
            <person name="Tromas N."/>
            <person name="Shapiro B.J."/>
        </authorList>
    </citation>
    <scope>NUCLEOTIDE SEQUENCE [LARGE SCALE GENOMIC DNA]</scope>
    <source>
        <strain evidence="3">Ma_QC_C_20070703_M131</strain>
    </source>
</reference>
<dbReference type="InterPro" id="IPR001789">
    <property type="entry name" value="Sig_transdc_resp-reg_receiver"/>
</dbReference>
<proteinExistence type="predicted"/>
<dbReference type="AlphaFoldDB" id="A0A551YAR2"/>
<dbReference type="EMBL" id="SFCA01000074">
    <property type="protein sequence ID" value="TRT58046.1"/>
    <property type="molecule type" value="Genomic_DNA"/>
</dbReference>
<dbReference type="GO" id="GO:0000160">
    <property type="term" value="P:phosphorelay signal transduction system"/>
    <property type="evidence" value="ECO:0007669"/>
    <property type="project" value="InterPro"/>
</dbReference>
<comment type="caution">
    <text evidence="1">Lacks conserved residue(s) required for the propagation of feature annotation.</text>
</comment>
<name>A0A551YAR2_MICAE</name>
<evidence type="ECO:0000313" key="4">
    <source>
        <dbReference type="Proteomes" id="UP000316443"/>
    </source>
</evidence>
<evidence type="ECO:0000313" key="3">
    <source>
        <dbReference type="EMBL" id="TRT58046.1"/>
    </source>
</evidence>
<dbReference type="SUPFAM" id="SSF52172">
    <property type="entry name" value="CheY-like"/>
    <property type="match status" value="1"/>
</dbReference>
<gene>
    <name evidence="3" type="ORF">EWV85_06070</name>
</gene>
<dbReference type="Proteomes" id="UP000316443">
    <property type="component" value="Unassembled WGS sequence"/>
</dbReference>
<dbReference type="Gene3D" id="3.40.50.2300">
    <property type="match status" value="1"/>
</dbReference>
<comment type="caution">
    <text evidence="3">The sequence shown here is derived from an EMBL/GenBank/DDBJ whole genome shotgun (WGS) entry which is preliminary data.</text>
</comment>
<dbReference type="InterPro" id="IPR011006">
    <property type="entry name" value="CheY-like_superfamily"/>
</dbReference>
<evidence type="ECO:0000259" key="2">
    <source>
        <dbReference type="PROSITE" id="PS50110"/>
    </source>
</evidence>
<evidence type="ECO:0000256" key="1">
    <source>
        <dbReference type="PROSITE-ProRule" id="PRU00169"/>
    </source>
</evidence>
<feature type="domain" description="Response regulatory" evidence="2">
    <location>
        <begin position="2"/>
        <end position="42"/>
    </location>
</feature>
<dbReference type="PROSITE" id="PS50110">
    <property type="entry name" value="RESPONSE_REGULATORY"/>
    <property type="match status" value="1"/>
</dbReference>
<organism evidence="3 4">
    <name type="scientific">Microcystis aeruginosa Ma_QC_C_20070703_M131</name>
    <dbReference type="NCBI Taxonomy" id="2486263"/>
    <lineage>
        <taxon>Bacteria</taxon>
        <taxon>Bacillati</taxon>
        <taxon>Cyanobacteriota</taxon>
        <taxon>Cyanophyceae</taxon>
        <taxon>Oscillatoriophycideae</taxon>
        <taxon>Chroococcales</taxon>
        <taxon>Microcystaceae</taxon>
        <taxon>Microcystis</taxon>
    </lineage>
</organism>
<protein>
    <submittedName>
        <fullName evidence="3">Response regulator transcription factor</fullName>
    </submittedName>
</protein>